<dbReference type="PANTHER" id="PTHR30474">
    <property type="entry name" value="CELL CYCLE PROTEIN"/>
    <property type="match status" value="1"/>
</dbReference>
<dbReference type="InterPro" id="IPR018365">
    <property type="entry name" value="Cell_cycle_FtsW-rel_CS"/>
</dbReference>
<comment type="catalytic activity">
    <reaction evidence="8">
        <text>[GlcNAc-(1-&gt;4)-Mur2Ac(oyl-L-Ala-gamma-D-Glu-L-Lys-D-Ala-D-Ala)](n)-di-trans,octa-cis-undecaprenyl diphosphate + beta-D-GlcNAc-(1-&gt;4)-Mur2Ac(oyl-L-Ala-gamma-D-Glu-L-Lys-D-Ala-D-Ala)-di-trans,octa-cis-undecaprenyl diphosphate = [GlcNAc-(1-&gt;4)-Mur2Ac(oyl-L-Ala-gamma-D-Glu-L-Lys-D-Ala-D-Ala)](n+1)-di-trans,octa-cis-undecaprenyl diphosphate + di-trans,octa-cis-undecaprenyl diphosphate + H(+)</text>
        <dbReference type="Rhea" id="RHEA:23708"/>
        <dbReference type="Rhea" id="RHEA-COMP:9602"/>
        <dbReference type="Rhea" id="RHEA-COMP:9603"/>
        <dbReference type="ChEBI" id="CHEBI:15378"/>
        <dbReference type="ChEBI" id="CHEBI:58405"/>
        <dbReference type="ChEBI" id="CHEBI:60033"/>
        <dbReference type="ChEBI" id="CHEBI:78435"/>
        <dbReference type="EC" id="2.4.99.28"/>
    </reaction>
</comment>
<dbReference type="InterPro" id="IPR011923">
    <property type="entry name" value="RodA/MrdB"/>
</dbReference>
<dbReference type="EC" id="2.4.99.28" evidence="7"/>
<feature type="transmembrane region" description="Helical" evidence="9">
    <location>
        <begin position="76"/>
        <end position="93"/>
    </location>
</feature>
<evidence type="ECO:0000256" key="7">
    <source>
        <dbReference type="ARBA" id="ARBA00044770"/>
    </source>
</evidence>
<accession>A0ABT5ZMZ4</accession>
<feature type="transmembrane region" description="Helical" evidence="9">
    <location>
        <begin position="36"/>
        <end position="56"/>
    </location>
</feature>
<protein>
    <recommendedName>
        <fullName evidence="7">peptidoglycan glycosyltransferase</fullName>
        <ecNumber evidence="7">2.4.99.28</ecNumber>
    </recommendedName>
</protein>
<keyword evidence="11" id="KW-1185">Reference proteome</keyword>
<dbReference type="Proteomes" id="UP001216579">
    <property type="component" value="Unassembled WGS sequence"/>
</dbReference>
<feature type="transmembrane region" description="Helical" evidence="9">
    <location>
        <begin position="335"/>
        <end position="353"/>
    </location>
</feature>
<evidence type="ECO:0000256" key="1">
    <source>
        <dbReference type="ARBA" id="ARBA00004141"/>
    </source>
</evidence>
<feature type="transmembrane region" description="Helical" evidence="9">
    <location>
        <begin position="373"/>
        <end position="390"/>
    </location>
</feature>
<evidence type="ECO:0000313" key="11">
    <source>
        <dbReference type="Proteomes" id="UP001216579"/>
    </source>
</evidence>
<evidence type="ECO:0000256" key="4">
    <source>
        <dbReference type="ARBA" id="ARBA00022960"/>
    </source>
</evidence>
<evidence type="ECO:0000313" key="10">
    <source>
        <dbReference type="EMBL" id="MDF3291208.1"/>
    </source>
</evidence>
<keyword evidence="6 9" id="KW-0472">Membrane</keyword>
<dbReference type="NCBIfam" id="TIGR02210">
    <property type="entry name" value="rodA_shape"/>
    <property type="match status" value="1"/>
</dbReference>
<evidence type="ECO:0000256" key="5">
    <source>
        <dbReference type="ARBA" id="ARBA00022989"/>
    </source>
</evidence>
<dbReference type="EMBL" id="JARJBC010000011">
    <property type="protein sequence ID" value="MDF3291208.1"/>
    <property type="molecule type" value="Genomic_DNA"/>
</dbReference>
<keyword evidence="5 9" id="KW-1133">Transmembrane helix</keyword>
<proteinExistence type="predicted"/>
<dbReference type="PANTHER" id="PTHR30474:SF14">
    <property type="entry name" value="CELL CYCLE PROTEIN"/>
    <property type="match status" value="1"/>
</dbReference>
<feature type="transmembrane region" description="Helical" evidence="9">
    <location>
        <begin position="196"/>
        <end position="212"/>
    </location>
</feature>
<comment type="caution">
    <text evidence="10">The sequence shown here is derived from an EMBL/GenBank/DDBJ whole genome shotgun (WGS) entry which is preliminary data.</text>
</comment>
<reference evidence="10 11" key="1">
    <citation type="submission" date="2023-03" db="EMBL/GenBank/DDBJ databases">
        <title>Draft genome sequence of Streptomyces sp. RB6PN23 isolated from peat swamp forest in Thailand.</title>
        <authorList>
            <person name="Klaysubun C."/>
            <person name="Duangmal K."/>
        </authorList>
    </citation>
    <scope>NUCLEOTIDE SEQUENCE [LARGE SCALE GENOMIC DNA]</scope>
    <source>
        <strain evidence="10 11">RB6PN23</strain>
    </source>
</reference>
<evidence type="ECO:0000256" key="9">
    <source>
        <dbReference type="SAM" id="Phobius"/>
    </source>
</evidence>
<comment type="pathway">
    <text evidence="2">Cell wall biogenesis; peptidoglycan biosynthesis.</text>
</comment>
<feature type="transmembrane region" description="Helical" evidence="9">
    <location>
        <begin position="306"/>
        <end position="323"/>
    </location>
</feature>
<dbReference type="PROSITE" id="PS00428">
    <property type="entry name" value="FTSW_RODA_SPOVE"/>
    <property type="match status" value="1"/>
</dbReference>
<keyword evidence="3 9" id="KW-0812">Transmembrane</keyword>
<dbReference type="Pfam" id="PF01098">
    <property type="entry name" value="FTSW_RODA_SPOVE"/>
    <property type="match status" value="1"/>
</dbReference>
<evidence type="ECO:0000256" key="3">
    <source>
        <dbReference type="ARBA" id="ARBA00022692"/>
    </source>
</evidence>
<dbReference type="InterPro" id="IPR001182">
    <property type="entry name" value="FtsW/RodA"/>
</dbReference>
<evidence type="ECO:0000256" key="8">
    <source>
        <dbReference type="ARBA" id="ARBA00049902"/>
    </source>
</evidence>
<feature type="transmembrane region" description="Helical" evidence="9">
    <location>
        <begin position="100"/>
        <end position="123"/>
    </location>
</feature>
<sequence length="401" mass="42371">MTSSSFSGYSIRRFTPERSTLGKLLARDSVVRRMDWILVAAAIALSAVGSLLVWSATRGRTSINHGDPQYFLIRHLMNLAIGIALAIGTVVVGHRRVRGIIPIFYAVSILLLLAVLSPLGSTVNGAHSWIVIGGGFSLQPSEFAKITIVLGMAMILSARVDAGDQLHPDSRTVLQALGLAVVPMCVILLMPDLGSTMVIVVTVLGVLLASGASNRWVFGLLAVGAAGAVAVWQLHLLSKYQIDRFAAFANPALDPSGVGYNTAQARIAIGSGGLLGKGLFHGTQTTGQFVPEQQTDFVFTVAGEELGFVGAGLIILLVGIILWRACRISRQATDLYGTIIAAGIVAWFAFQSFENIGMTLGIMPVAGIPLPFVSYGGSSMFAVWIGVGLLQSVRMQRPVSA</sequence>
<gene>
    <name evidence="10" type="primary">rodA</name>
    <name evidence="10" type="ORF">P3G67_18595</name>
</gene>
<dbReference type="RefSeq" id="WP_276094453.1">
    <property type="nucleotide sequence ID" value="NZ_JARJBC010000011.1"/>
</dbReference>
<feature type="transmembrane region" description="Helical" evidence="9">
    <location>
        <begin position="217"/>
        <end position="235"/>
    </location>
</feature>
<organism evidence="10 11">
    <name type="scientific">Streptomyces silvisoli</name>
    <dbReference type="NCBI Taxonomy" id="3034235"/>
    <lineage>
        <taxon>Bacteria</taxon>
        <taxon>Bacillati</taxon>
        <taxon>Actinomycetota</taxon>
        <taxon>Actinomycetes</taxon>
        <taxon>Kitasatosporales</taxon>
        <taxon>Streptomycetaceae</taxon>
        <taxon>Streptomyces</taxon>
    </lineage>
</organism>
<keyword evidence="4" id="KW-0133">Cell shape</keyword>
<comment type="subcellular location">
    <subcellularLocation>
        <location evidence="1">Membrane</location>
        <topology evidence="1">Multi-pass membrane protein</topology>
    </subcellularLocation>
</comment>
<name>A0ABT5ZMZ4_9ACTN</name>
<evidence type="ECO:0000256" key="6">
    <source>
        <dbReference type="ARBA" id="ARBA00023136"/>
    </source>
</evidence>
<evidence type="ECO:0000256" key="2">
    <source>
        <dbReference type="ARBA" id="ARBA00004752"/>
    </source>
</evidence>